<evidence type="ECO:0000259" key="2">
    <source>
        <dbReference type="PROSITE" id="PS51464"/>
    </source>
</evidence>
<dbReference type="CDD" id="cd05008">
    <property type="entry name" value="SIS_GlmS_GlmD_1"/>
    <property type="match status" value="1"/>
</dbReference>
<evidence type="ECO:0000256" key="1">
    <source>
        <dbReference type="ARBA" id="ARBA00022737"/>
    </source>
</evidence>
<dbReference type="AlphaFoldDB" id="A0A099I7R6"/>
<evidence type="ECO:0000313" key="4">
    <source>
        <dbReference type="Proteomes" id="UP000030008"/>
    </source>
</evidence>
<accession>A0A099I7R6</accession>
<dbReference type="PANTHER" id="PTHR10937">
    <property type="entry name" value="GLUCOSAMINE--FRUCTOSE-6-PHOSPHATE AMINOTRANSFERASE, ISOMERIZING"/>
    <property type="match status" value="1"/>
</dbReference>
<proteinExistence type="predicted"/>
<dbReference type="InterPro" id="IPR035490">
    <property type="entry name" value="GlmS/FrlB_SIS"/>
</dbReference>
<dbReference type="CDD" id="cd05009">
    <property type="entry name" value="SIS_GlmS_GlmD_2"/>
    <property type="match status" value="1"/>
</dbReference>
<dbReference type="GO" id="GO:0097367">
    <property type="term" value="F:carbohydrate derivative binding"/>
    <property type="evidence" value="ECO:0007669"/>
    <property type="project" value="InterPro"/>
</dbReference>
<name>A0A099I7R6_CLOIN</name>
<gene>
    <name evidence="3" type="ORF">CIAN88_05530</name>
</gene>
<reference evidence="3 4" key="1">
    <citation type="submission" date="2014-08" db="EMBL/GenBank/DDBJ databases">
        <title>Clostridium innocuum, an unnegligible vancomycin-resistant pathogen causing extra-intestinal infections.</title>
        <authorList>
            <person name="Feng Y."/>
            <person name="Chiu C.-H."/>
        </authorList>
    </citation>
    <scope>NUCLEOTIDE SEQUENCE [LARGE SCALE GENOMIC DNA]</scope>
    <source>
        <strain evidence="3 4">AN88</strain>
    </source>
</reference>
<dbReference type="RefSeq" id="WP_044904535.1">
    <property type="nucleotide sequence ID" value="NZ_JQIF01000023.1"/>
</dbReference>
<dbReference type="SUPFAM" id="SSF53697">
    <property type="entry name" value="SIS domain"/>
    <property type="match status" value="1"/>
</dbReference>
<keyword evidence="1" id="KW-0677">Repeat</keyword>
<dbReference type="InterPro" id="IPR001347">
    <property type="entry name" value="SIS_dom"/>
</dbReference>
<protein>
    <recommendedName>
        <fullName evidence="2">SIS domain-containing protein</fullName>
    </recommendedName>
</protein>
<comment type="caution">
    <text evidence="3">The sequence shown here is derived from an EMBL/GenBank/DDBJ whole genome shotgun (WGS) entry which is preliminary data.</text>
</comment>
<feature type="domain" description="SIS" evidence="2">
    <location>
        <begin position="200"/>
        <end position="341"/>
    </location>
</feature>
<feature type="domain" description="SIS" evidence="2">
    <location>
        <begin position="36"/>
        <end position="177"/>
    </location>
</feature>
<dbReference type="Proteomes" id="UP000030008">
    <property type="component" value="Unassembled WGS sequence"/>
</dbReference>
<dbReference type="GO" id="GO:1901135">
    <property type="term" value="P:carbohydrate derivative metabolic process"/>
    <property type="evidence" value="ECO:0007669"/>
    <property type="project" value="InterPro"/>
</dbReference>
<dbReference type="Pfam" id="PF01380">
    <property type="entry name" value="SIS"/>
    <property type="match status" value="1"/>
</dbReference>
<evidence type="ECO:0000313" key="3">
    <source>
        <dbReference type="EMBL" id="KGJ54009.1"/>
    </source>
</evidence>
<dbReference type="InterPro" id="IPR046348">
    <property type="entry name" value="SIS_dom_sf"/>
</dbReference>
<dbReference type="PANTHER" id="PTHR10937:SF8">
    <property type="entry name" value="AMINOTRANSFERASE-RELATED"/>
    <property type="match status" value="1"/>
</dbReference>
<organism evidence="3 4">
    <name type="scientific">Clostridium innocuum</name>
    <dbReference type="NCBI Taxonomy" id="1522"/>
    <lineage>
        <taxon>Bacteria</taxon>
        <taxon>Bacillati</taxon>
        <taxon>Bacillota</taxon>
        <taxon>Clostridia</taxon>
        <taxon>Eubacteriales</taxon>
        <taxon>Clostridiaceae</taxon>
        <taxon>Clostridium</taxon>
    </lineage>
</organism>
<dbReference type="InterPro" id="IPR035466">
    <property type="entry name" value="GlmS/AgaS_SIS"/>
</dbReference>
<dbReference type="EMBL" id="JQIF01000023">
    <property type="protein sequence ID" value="KGJ54009.1"/>
    <property type="molecule type" value="Genomic_DNA"/>
</dbReference>
<sequence length="351" mass="39309">MFDLPLETSDFWKEIHEQPQHIKNAYSRNRELIKKLAAQVKKQGISHVILVGRGSSEHALQVSRIVCEVYAGYPASICSPSTITLYHGALRLQDALVIGVSQCGEAKDVYTVMKECEKQGGIALSITNEEVCLMRDIRYYMNCECGKEYSFTAGKSYMTQVVILTALMLELADMDCEGWVERASALCEKTMNCDTEIRKVLPLFRNVADIYILGRGYSYAVGLEAELKIQEASYTNARTYSSADYQHGPIAATSRRIPFIAYLCDEKTNRTTIDLIEKLKKNFHISTCVISNQPQYCELGDCSILLDEKAEGIDSVIPLATVSQMFACMLSFARGYHPDKPTCLSKVTVTF</sequence>
<dbReference type="Gene3D" id="3.40.50.10490">
    <property type="entry name" value="Glucose-6-phosphate isomerase like protein, domain 1"/>
    <property type="match status" value="2"/>
</dbReference>
<dbReference type="PROSITE" id="PS51464">
    <property type="entry name" value="SIS"/>
    <property type="match status" value="2"/>
</dbReference>